<organism evidence="2 3">
    <name type="scientific">Glutamicibacter mysorens</name>
    <dbReference type="NCBI Taxonomy" id="257984"/>
    <lineage>
        <taxon>Bacteria</taxon>
        <taxon>Bacillati</taxon>
        <taxon>Actinomycetota</taxon>
        <taxon>Actinomycetes</taxon>
        <taxon>Micrococcales</taxon>
        <taxon>Micrococcaceae</taxon>
        <taxon>Glutamicibacter</taxon>
    </lineage>
</organism>
<sequence length="170" mass="18183">MFGGYCVKKSAVPQSAAARNTGGKDSEAYWLPKGKWSMLVGNSRWIYLRQKAGIALTENTAGGQSELISSSAAGNAGRNPTKPGKYSAKRIFSGEKAQITEIAFDADVELKEHVARTPIIVSVIEGEVEFTVEGRKHLLAVGGSIFVEANVLHAVYAKIPARITVTFLSA</sequence>
<name>A0ABX4MZ74_9MICC</name>
<dbReference type="InterPro" id="IPR011051">
    <property type="entry name" value="RmlC_Cupin_sf"/>
</dbReference>
<evidence type="ECO:0000313" key="3">
    <source>
        <dbReference type="Proteomes" id="UP000229263"/>
    </source>
</evidence>
<evidence type="ECO:0000259" key="1">
    <source>
        <dbReference type="Pfam" id="PF07883"/>
    </source>
</evidence>
<dbReference type="InterPro" id="IPR013096">
    <property type="entry name" value="Cupin_2"/>
</dbReference>
<dbReference type="PANTHER" id="PTHR37694">
    <property type="entry name" value="SLR8022 PROTEIN"/>
    <property type="match status" value="1"/>
</dbReference>
<dbReference type="CDD" id="cd02230">
    <property type="entry name" value="cupin_HP0902-like"/>
    <property type="match status" value="1"/>
</dbReference>
<protein>
    <recommendedName>
        <fullName evidence="1">Cupin type-2 domain-containing protein</fullName>
    </recommendedName>
</protein>
<dbReference type="EMBL" id="PGEY01000001">
    <property type="protein sequence ID" value="PJJ44885.1"/>
    <property type="molecule type" value="Genomic_DNA"/>
</dbReference>
<proteinExistence type="predicted"/>
<dbReference type="PANTHER" id="PTHR37694:SF1">
    <property type="entry name" value="SLR8022 PROTEIN"/>
    <property type="match status" value="1"/>
</dbReference>
<dbReference type="Pfam" id="PF07883">
    <property type="entry name" value="Cupin_2"/>
    <property type="match status" value="1"/>
</dbReference>
<comment type="caution">
    <text evidence="2">The sequence shown here is derived from an EMBL/GenBank/DDBJ whole genome shotgun (WGS) entry which is preliminary data.</text>
</comment>
<gene>
    <name evidence="2" type="ORF">ATK23_2131</name>
</gene>
<dbReference type="Gene3D" id="2.60.120.10">
    <property type="entry name" value="Jelly Rolls"/>
    <property type="match status" value="1"/>
</dbReference>
<evidence type="ECO:0000313" key="2">
    <source>
        <dbReference type="EMBL" id="PJJ44885.1"/>
    </source>
</evidence>
<dbReference type="SUPFAM" id="SSF51182">
    <property type="entry name" value="RmlC-like cupins"/>
    <property type="match status" value="1"/>
</dbReference>
<dbReference type="InterPro" id="IPR014710">
    <property type="entry name" value="RmlC-like_jellyroll"/>
</dbReference>
<feature type="domain" description="Cupin type-2" evidence="1">
    <location>
        <begin position="119"/>
        <end position="163"/>
    </location>
</feature>
<dbReference type="Proteomes" id="UP000229263">
    <property type="component" value="Unassembled WGS sequence"/>
</dbReference>
<reference evidence="2 3" key="1">
    <citation type="submission" date="2017-11" db="EMBL/GenBank/DDBJ databases">
        <title>Sequencing the genomes of 1000 actinobacteria strains.</title>
        <authorList>
            <person name="Klenk H.-P."/>
        </authorList>
    </citation>
    <scope>NUCLEOTIDE SEQUENCE [LARGE SCALE GENOMIC DNA]</scope>
    <source>
        <strain evidence="2 3">DSM 12798</strain>
    </source>
</reference>
<accession>A0ABX4MZ74</accession>
<keyword evidence="3" id="KW-1185">Reference proteome</keyword>